<keyword evidence="5" id="KW-1185">Reference proteome</keyword>
<evidence type="ECO:0000313" key="4">
    <source>
        <dbReference type="EMBL" id="KAH8039846.1"/>
    </source>
</evidence>
<dbReference type="Proteomes" id="UP000821866">
    <property type="component" value="Chromosome 1"/>
</dbReference>
<dbReference type="InterPro" id="IPR000719">
    <property type="entry name" value="Prot_kinase_dom"/>
</dbReference>
<evidence type="ECO:0000259" key="3">
    <source>
        <dbReference type="PROSITE" id="PS50011"/>
    </source>
</evidence>
<dbReference type="EMBL" id="JABSTU010000001">
    <property type="protein sequence ID" value="KAH8039846.1"/>
    <property type="molecule type" value="Genomic_DNA"/>
</dbReference>
<reference evidence="4" key="2">
    <citation type="submission" date="2021-09" db="EMBL/GenBank/DDBJ databases">
        <authorList>
            <person name="Jia N."/>
            <person name="Wang J."/>
            <person name="Shi W."/>
            <person name="Du L."/>
            <person name="Sun Y."/>
            <person name="Zhan W."/>
            <person name="Jiang J."/>
            <person name="Wang Q."/>
            <person name="Zhang B."/>
            <person name="Ji P."/>
            <person name="Sakyi L.B."/>
            <person name="Cui X."/>
            <person name="Yuan T."/>
            <person name="Jiang B."/>
            <person name="Yang W."/>
            <person name="Lam T.T.-Y."/>
            <person name="Chang Q."/>
            <person name="Ding S."/>
            <person name="Wang X."/>
            <person name="Zhu J."/>
            <person name="Ruan X."/>
            <person name="Zhao L."/>
            <person name="Wei J."/>
            <person name="Que T."/>
            <person name="Du C."/>
            <person name="Cheng J."/>
            <person name="Dai P."/>
            <person name="Han X."/>
            <person name="Huang E."/>
            <person name="Gao Y."/>
            <person name="Liu J."/>
            <person name="Shao H."/>
            <person name="Ye R."/>
            <person name="Li L."/>
            <person name="Wei W."/>
            <person name="Wang X."/>
            <person name="Wang C."/>
            <person name="Huo Q."/>
            <person name="Li W."/>
            <person name="Guo W."/>
            <person name="Chen H."/>
            <person name="Chen S."/>
            <person name="Zhou L."/>
            <person name="Zhou L."/>
            <person name="Ni X."/>
            <person name="Tian J."/>
            <person name="Zhou Y."/>
            <person name="Sheng Y."/>
            <person name="Liu T."/>
            <person name="Pan Y."/>
            <person name="Xia L."/>
            <person name="Li J."/>
            <person name="Zhao F."/>
            <person name="Cao W."/>
        </authorList>
    </citation>
    <scope>NUCLEOTIDE SEQUENCE</scope>
    <source>
        <strain evidence="4">Rmic-2018</strain>
        <tissue evidence="4">Larvae</tissue>
    </source>
</reference>
<dbReference type="SUPFAM" id="SSF56112">
    <property type="entry name" value="Protein kinase-like (PK-like)"/>
    <property type="match status" value="1"/>
</dbReference>
<organism evidence="4 5">
    <name type="scientific">Rhipicephalus microplus</name>
    <name type="common">Cattle tick</name>
    <name type="synonym">Boophilus microplus</name>
    <dbReference type="NCBI Taxonomy" id="6941"/>
    <lineage>
        <taxon>Eukaryota</taxon>
        <taxon>Metazoa</taxon>
        <taxon>Ecdysozoa</taxon>
        <taxon>Arthropoda</taxon>
        <taxon>Chelicerata</taxon>
        <taxon>Arachnida</taxon>
        <taxon>Acari</taxon>
        <taxon>Parasitiformes</taxon>
        <taxon>Ixodida</taxon>
        <taxon>Ixodoidea</taxon>
        <taxon>Ixodidae</taxon>
        <taxon>Rhipicephalinae</taxon>
        <taxon>Rhipicephalus</taxon>
        <taxon>Boophilus</taxon>
    </lineage>
</organism>
<dbReference type="FunFam" id="1.10.510.10:FF:000571">
    <property type="entry name" value="Maternal embryonic leucine zipper kinase"/>
    <property type="match status" value="1"/>
</dbReference>
<evidence type="ECO:0000256" key="1">
    <source>
        <dbReference type="ARBA" id="ARBA00022741"/>
    </source>
</evidence>
<accession>A0A9J6EZB6</accession>
<dbReference type="GO" id="GO:0005737">
    <property type="term" value="C:cytoplasm"/>
    <property type="evidence" value="ECO:0007669"/>
    <property type="project" value="TreeGrafter"/>
</dbReference>
<reference evidence="4" key="1">
    <citation type="journal article" date="2020" name="Cell">
        <title>Large-Scale Comparative Analyses of Tick Genomes Elucidate Their Genetic Diversity and Vector Capacities.</title>
        <authorList>
            <consortium name="Tick Genome and Microbiome Consortium (TIGMIC)"/>
            <person name="Jia N."/>
            <person name="Wang J."/>
            <person name="Shi W."/>
            <person name="Du L."/>
            <person name="Sun Y."/>
            <person name="Zhan W."/>
            <person name="Jiang J.F."/>
            <person name="Wang Q."/>
            <person name="Zhang B."/>
            <person name="Ji P."/>
            <person name="Bell-Sakyi L."/>
            <person name="Cui X.M."/>
            <person name="Yuan T.T."/>
            <person name="Jiang B.G."/>
            <person name="Yang W.F."/>
            <person name="Lam T.T."/>
            <person name="Chang Q.C."/>
            <person name="Ding S.J."/>
            <person name="Wang X.J."/>
            <person name="Zhu J.G."/>
            <person name="Ruan X.D."/>
            <person name="Zhao L."/>
            <person name="Wei J.T."/>
            <person name="Ye R.Z."/>
            <person name="Que T.C."/>
            <person name="Du C.H."/>
            <person name="Zhou Y.H."/>
            <person name="Cheng J.X."/>
            <person name="Dai P.F."/>
            <person name="Guo W.B."/>
            <person name="Han X.H."/>
            <person name="Huang E.J."/>
            <person name="Li L.F."/>
            <person name="Wei W."/>
            <person name="Gao Y.C."/>
            <person name="Liu J.Z."/>
            <person name="Shao H.Z."/>
            <person name="Wang X."/>
            <person name="Wang C.C."/>
            <person name="Yang T.C."/>
            <person name="Huo Q.B."/>
            <person name="Li W."/>
            <person name="Chen H.Y."/>
            <person name="Chen S.E."/>
            <person name="Zhou L.G."/>
            <person name="Ni X.B."/>
            <person name="Tian J.H."/>
            <person name="Sheng Y."/>
            <person name="Liu T."/>
            <person name="Pan Y.S."/>
            <person name="Xia L.Y."/>
            <person name="Li J."/>
            <person name="Zhao F."/>
            <person name="Cao W.C."/>
        </authorList>
    </citation>
    <scope>NUCLEOTIDE SEQUENCE</scope>
    <source>
        <strain evidence="4">Rmic-2018</strain>
    </source>
</reference>
<sequence>MDLRRVSLEIDALKGLAHRHICRLYQVIETSHRIYLVLEYCPGGDLFDYIVQQKRLNEDEARHFFRQIVSAVAYAHRRAYAHRDLKPENLLLDSNGNVKLSDFGLCTKSRTGMTAYLRTVLR</sequence>
<protein>
    <recommendedName>
        <fullName evidence="3">Protein kinase domain-containing protein</fullName>
    </recommendedName>
</protein>
<dbReference type="GO" id="GO:0004674">
    <property type="term" value="F:protein serine/threonine kinase activity"/>
    <property type="evidence" value="ECO:0007669"/>
    <property type="project" value="TreeGrafter"/>
</dbReference>
<keyword evidence="2" id="KW-0067">ATP-binding</keyword>
<dbReference type="PANTHER" id="PTHR24346:SF30">
    <property type="entry name" value="MATERNAL EMBRYONIC LEUCINE ZIPPER KINASE"/>
    <property type="match status" value="1"/>
</dbReference>
<gene>
    <name evidence="4" type="ORF">HPB51_009102</name>
</gene>
<keyword evidence="1" id="KW-0547">Nucleotide-binding</keyword>
<dbReference type="InterPro" id="IPR011009">
    <property type="entry name" value="Kinase-like_dom_sf"/>
</dbReference>
<dbReference type="VEuPathDB" id="VectorBase:LOC119161343"/>
<proteinExistence type="predicted"/>
<dbReference type="Gene3D" id="1.10.510.10">
    <property type="entry name" value="Transferase(Phosphotransferase) domain 1"/>
    <property type="match status" value="1"/>
</dbReference>
<feature type="domain" description="Protein kinase" evidence="3">
    <location>
        <begin position="1"/>
        <end position="122"/>
    </location>
</feature>
<dbReference type="PANTHER" id="PTHR24346">
    <property type="entry name" value="MAP/MICROTUBULE AFFINITY-REGULATING KINASE"/>
    <property type="match status" value="1"/>
</dbReference>
<dbReference type="InterPro" id="IPR008271">
    <property type="entry name" value="Ser/Thr_kinase_AS"/>
</dbReference>
<comment type="caution">
    <text evidence="4">The sequence shown here is derived from an EMBL/GenBank/DDBJ whole genome shotgun (WGS) entry which is preliminary data.</text>
</comment>
<name>A0A9J6EZB6_RHIMP</name>
<dbReference type="SMART" id="SM00220">
    <property type="entry name" value="S_TKc"/>
    <property type="match status" value="1"/>
</dbReference>
<dbReference type="GO" id="GO:0005524">
    <property type="term" value="F:ATP binding"/>
    <property type="evidence" value="ECO:0007669"/>
    <property type="project" value="UniProtKB-KW"/>
</dbReference>
<evidence type="ECO:0000313" key="5">
    <source>
        <dbReference type="Proteomes" id="UP000821866"/>
    </source>
</evidence>
<dbReference type="PROSITE" id="PS50011">
    <property type="entry name" value="PROTEIN_KINASE_DOM"/>
    <property type="match status" value="1"/>
</dbReference>
<dbReference type="PROSITE" id="PS00108">
    <property type="entry name" value="PROTEIN_KINASE_ST"/>
    <property type="match status" value="1"/>
</dbReference>
<dbReference type="AlphaFoldDB" id="A0A9J6EZB6"/>
<evidence type="ECO:0000256" key="2">
    <source>
        <dbReference type="ARBA" id="ARBA00022840"/>
    </source>
</evidence>
<dbReference type="GO" id="GO:0035556">
    <property type="term" value="P:intracellular signal transduction"/>
    <property type="evidence" value="ECO:0007669"/>
    <property type="project" value="TreeGrafter"/>
</dbReference>
<dbReference type="Pfam" id="PF00069">
    <property type="entry name" value="Pkinase"/>
    <property type="match status" value="1"/>
</dbReference>